<gene>
    <name evidence="1" type="ORF">APY09_02225</name>
</gene>
<dbReference type="OrthoDB" id="3259807at2"/>
<accession>A0A0V8RYM9</accession>
<reference evidence="1 2" key="1">
    <citation type="submission" date="2015-10" db="EMBL/GenBank/DDBJ databases">
        <title>Draft Genome of Actinomyces odontolyticus subsp. actinosynbacter strain XH001.</title>
        <authorList>
            <person name="Mclean J.S."/>
            <person name="He X."/>
        </authorList>
    </citation>
    <scope>NUCLEOTIDE SEQUENCE [LARGE SCALE GENOMIC DNA]</scope>
    <source>
        <strain evidence="1 2">XH001</strain>
    </source>
</reference>
<evidence type="ECO:0000313" key="1">
    <source>
        <dbReference type="EMBL" id="KSW13193.1"/>
    </source>
</evidence>
<comment type="caution">
    <text evidence="1">The sequence shown here is derived from an EMBL/GenBank/DDBJ whole genome shotgun (WGS) entry which is preliminary data.</text>
</comment>
<name>A0A0V8RYM9_9ACTO</name>
<dbReference type="Proteomes" id="UP000054686">
    <property type="component" value="Unassembled WGS sequence"/>
</dbReference>
<sequence>MMGDTMILDPTSPGLSLQAAQGLVDGLRGVLAGASCPQWTGVGGDSYRARCGEVVAGAQAVLDQIQQALDLVPAFDTERTQGLARSLAESAESAVLHPELVMLGAW</sequence>
<dbReference type="AlphaFoldDB" id="A0A0V8RYM9"/>
<evidence type="ECO:0000313" key="2">
    <source>
        <dbReference type="Proteomes" id="UP000054686"/>
    </source>
</evidence>
<protein>
    <submittedName>
        <fullName evidence="1">Uncharacterized protein</fullName>
    </submittedName>
</protein>
<organism evidence="1 2">
    <name type="scientific">Schaalia odontolytica</name>
    <dbReference type="NCBI Taxonomy" id="1660"/>
    <lineage>
        <taxon>Bacteria</taxon>
        <taxon>Bacillati</taxon>
        <taxon>Actinomycetota</taxon>
        <taxon>Actinomycetes</taxon>
        <taxon>Actinomycetales</taxon>
        <taxon>Actinomycetaceae</taxon>
        <taxon>Schaalia</taxon>
    </lineage>
</organism>
<dbReference type="EMBL" id="LLVT01000001">
    <property type="protein sequence ID" value="KSW13193.1"/>
    <property type="molecule type" value="Genomic_DNA"/>
</dbReference>
<proteinExistence type="predicted"/>
<dbReference type="RefSeq" id="WP_060565963.1">
    <property type="nucleotide sequence ID" value="NZ_CP040006.1"/>
</dbReference>